<protein>
    <submittedName>
        <fullName evidence="2">Tail fiber protein</fullName>
    </submittedName>
</protein>
<dbReference type="AlphaFoldDB" id="A0A8X8H1Z6"/>
<feature type="domain" description="Phage tail collar" evidence="1">
    <location>
        <begin position="17"/>
        <end position="72"/>
    </location>
</feature>
<dbReference type="InterPro" id="IPR011083">
    <property type="entry name" value="Phage_tail_collar_dom"/>
</dbReference>
<evidence type="ECO:0000313" key="2">
    <source>
        <dbReference type="EMBL" id="NUB45595.1"/>
    </source>
</evidence>
<reference evidence="2" key="1">
    <citation type="submission" date="2020-05" db="EMBL/GenBank/DDBJ databases">
        <title>Fertoebacter nigrum gen. nov., sp. nov., a new member of the family Rhodobacteraceae.</title>
        <authorList>
            <person name="Szuroczki S."/>
            <person name="Abbaszade G."/>
            <person name="Buni D."/>
            <person name="Schumann P."/>
            <person name="Toth E."/>
        </authorList>
    </citation>
    <scope>NUCLEOTIDE SEQUENCE</scope>
    <source>
        <strain evidence="2">RG-N-1a</strain>
    </source>
</reference>
<dbReference type="Gene3D" id="3.90.1340.10">
    <property type="entry name" value="Phage tail collar domain"/>
    <property type="match status" value="1"/>
</dbReference>
<accession>A0A8X8H1Z6</accession>
<dbReference type="EMBL" id="WHUT02000008">
    <property type="protein sequence ID" value="NUB45595.1"/>
    <property type="molecule type" value="Genomic_DNA"/>
</dbReference>
<evidence type="ECO:0000313" key="3">
    <source>
        <dbReference type="Proteomes" id="UP000484076"/>
    </source>
</evidence>
<dbReference type="Pfam" id="PF07484">
    <property type="entry name" value="Collar"/>
    <property type="match status" value="1"/>
</dbReference>
<dbReference type="InterPro" id="IPR037053">
    <property type="entry name" value="Phage_tail_collar_dom_sf"/>
</dbReference>
<proteinExistence type="predicted"/>
<dbReference type="Proteomes" id="UP000484076">
    <property type="component" value="Unassembled WGS sequence"/>
</dbReference>
<evidence type="ECO:0000259" key="1">
    <source>
        <dbReference type="Pfam" id="PF07484"/>
    </source>
</evidence>
<gene>
    <name evidence="2" type="ORF">GEU84_014440</name>
</gene>
<keyword evidence="3" id="KW-1185">Reference proteome</keyword>
<dbReference type="SUPFAM" id="SSF88874">
    <property type="entry name" value="Receptor-binding domain of short tail fibre protein gp12"/>
    <property type="match status" value="1"/>
</dbReference>
<name>A0A8X8H1Z6_9RHOB</name>
<comment type="caution">
    <text evidence="2">The sequence shown here is derived from an EMBL/GenBank/DDBJ whole genome shotgun (WGS) entry which is preliminary data.</text>
</comment>
<organism evidence="2 3">
    <name type="scientific">Fertoeibacter niger</name>
    <dbReference type="NCBI Taxonomy" id="2656921"/>
    <lineage>
        <taxon>Bacteria</taxon>
        <taxon>Pseudomonadati</taxon>
        <taxon>Pseudomonadota</taxon>
        <taxon>Alphaproteobacteria</taxon>
        <taxon>Rhodobacterales</taxon>
        <taxon>Paracoccaceae</taxon>
        <taxon>Fertoeibacter</taxon>
    </lineage>
</organism>
<sequence>MAAFPQQARAGIEPYIGDILAVGYTYCPDGWLSAEGQILSIQQYSALFSLVGFAYGGNGSTSFGLPDLRGRAAMGQGSGNGLTPRSQGQTLGSENQTLTADQIPFHTHAVNANNLDGDLPGPGGKLLAAAPPSGVGSETIYSDQPADRTMSAAMIASSGQNAPFNVQDPYLVMRYCIATEGLYPPRP</sequence>